<comment type="caution">
    <text evidence="6">The sequence shown here is derived from an EMBL/GenBank/DDBJ whole genome shotgun (WGS) entry which is preliminary data.</text>
</comment>
<reference evidence="6 7" key="1">
    <citation type="submission" date="2019-03" db="EMBL/GenBank/DDBJ databases">
        <authorList>
            <person name="Li J."/>
        </authorList>
    </citation>
    <scope>NUCLEOTIDE SEQUENCE [LARGE SCALE GENOMIC DNA]</scope>
    <source>
        <strain evidence="6 7">3058</strain>
    </source>
</reference>
<keyword evidence="7" id="KW-1185">Reference proteome</keyword>
<dbReference type="PRINTS" id="PR00411">
    <property type="entry name" value="PNDRDTASEI"/>
</dbReference>
<evidence type="ECO:0000256" key="1">
    <source>
        <dbReference type="ARBA" id="ARBA00001974"/>
    </source>
</evidence>
<evidence type="ECO:0000259" key="5">
    <source>
        <dbReference type="Pfam" id="PF07992"/>
    </source>
</evidence>
<dbReference type="GO" id="GO:0016651">
    <property type="term" value="F:oxidoreductase activity, acting on NAD(P)H"/>
    <property type="evidence" value="ECO:0007669"/>
    <property type="project" value="TreeGrafter"/>
</dbReference>
<dbReference type="PANTHER" id="PTHR43557:SF2">
    <property type="entry name" value="RIESKE DOMAIN-CONTAINING PROTEIN-RELATED"/>
    <property type="match status" value="1"/>
</dbReference>
<sequence length="163" mass="17176">MRIVIVGAGQAAASMAARLRVAGHEGALTVIGREPAAPYQRPPLSKDYLMGRMGLDRLTLRAPDWWRDQAIALHLSETALSIDPAARVLTTDRGDHPYDALALTTGAAPRRLPAAMGGDLPGTHVIRTLADVDALAPDMRAGRRLIVIGGGYAGLEAAAVARK</sequence>
<evidence type="ECO:0000256" key="3">
    <source>
        <dbReference type="ARBA" id="ARBA00022827"/>
    </source>
</evidence>
<gene>
    <name evidence="6" type="ORF">E4L95_19455</name>
</gene>
<dbReference type="Gene3D" id="3.50.50.60">
    <property type="entry name" value="FAD/NAD(P)-binding domain"/>
    <property type="match status" value="2"/>
</dbReference>
<protein>
    <submittedName>
        <fullName evidence="6">Pyridine nucleotide-disulfide oxidoreductase</fullName>
    </submittedName>
</protein>
<dbReference type="Proteomes" id="UP000297972">
    <property type="component" value="Unassembled WGS sequence"/>
</dbReference>
<dbReference type="InterPro" id="IPR023753">
    <property type="entry name" value="FAD/NAD-binding_dom"/>
</dbReference>
<dbReference type="InterPro" id="IPR050446">
    <property type="entry name" value="FAD-oxidoreductase/Apoptosis"/>
</dbReference>
<keyword evidence="3" id="KW-0274">FAD</keyword>
<dbReference type="SUPFAM" id="SSF51905">
    <property type="entry name" value="FAD/NAD(P)-binding domain"/>
    <property type="match status" value="1"/>
</dbReference>
<dbReference type="InterPro" id="IPR036188">
    <property type="entry name" value="FAD/NAD-bd_sf"/>
</dbReference>
<dbReference type="GO" id="GO:0005737">
    <property type="term" value="C:cytoplasm"/>
    <property type="evidence" value="ECO:0007669"/>
    <property type="project" value="TreeGrafter"/>
</dbReference>
<evidence type="ECO:0000256" key="4">
    <source>
        <dbReference type="ARBA" id="ARBA00023002"/>
    </source>
</evidence>
<proteinExistence type="predicted"/>
<dbReference type="EMBL" id="SRPG01000299">
    <property type="protein sequence ID" value="TGN46461.1"/>
    <property type="molecule type" value="Genomic_DNA"/>
</dbReference>
<dbReference type="RefSeq" id="WP_168217569.1">
    <property type="nucleotide sequence ID" value="NZ_SRPG01000299.1"/>
</dbReference>
<evidence type="ECO:0000313" key="7">
    <source>
        <dbReference type="Proteomes" id="UP000297972"/>
    </source>
</evidence>
<dbReference type="AlphaFoldDB" id="A0A4Z1C990"/>
<name>A0A4Z1C990_9RHOB</name>
<accession>A0A4Z1C990</accession>
<evidence type="ECO:0000256" key="2">
    <source>
        <dbReference type="ARBA" id="ARBA00022630"/>
    </source>
</evidence>
<comment type="cofactor">
    <cofactor evidence="1">
        <name>FAD</name>
        <dbReference type="ChEBI" id="CHEBI:57692"/>
    </cofactor>
</comment>
<evidence type="ECO:0000313" key="6">
    <source>
        <dbReference type="EMBL" id="TGN46461.1"/>
    </source>
</evidence>
<keyword evidence="2" id="KW-0285">Flavoprotein</keyword>
<dbReference type="PRINTS" id="PR00368">
    <property type="entry name" value="FADPNR"/>
</dbReference>
<feature type="domain" description="FAD/NAD(P)-binding" evidence="5">
    <location>
        <begin position="1"/>
        <end position="163"/>
    </location>
</feature>
<feature type="non-terminal residue" evidence="6">
    <location>
        <position position="163"/>
    </location>
</feature>
<dbReference type="Pfam" id="PF07992">
    <property type="entry name" value="Pyr_redox_2"/>
    <property type="match status" value="1"/>
</dbReference>
<keyword evidence="4" id="KW-0560">Oxidoreductase</keyword>
<dbReference type="PANTHER" id="PTHR43557">
    <property type="entry name" value="APOPTOSIS-INDUCING FACTOR 1"/>
    <property type="match status" value="1"/>
</dbReference>
<organism evidence="6 7">
    <name type="scientific">Paracoccus liaowanqingii</name>
    <dbReference type="NCBI Taxonomy" id="2560053"/>
    <lineage>
        <taxon>Bacteria</taxon>
        <taxon>Pseudomonadati</taxon>
        <taxon>Pseudomonadota</taxon>
        <taxon>Alphaproteobacteria</taxon>
        <taxon>Rhodobacterales</taxon>
        <taxon>Paracoccaceae</taxon>
        <taxon>Paracoccus</taxon>
    </lineage>
</organism>